<gene>
    <name evidence="1" type="ORF">GSPATT00026862001</name>
</gene>
<dbReference type="GeneID" id="5047696"/>
<accession>A0EGU7</accession>
<evidence type="ECO:0000313" key="2">
    <source>
        <dbReference type="Proteomes" id="UP000000600"/>
    </source>
</evidence>
<keyword evidence="2" id="KW-1185">Reference proteome</keyword>
<dbReference type="HOGENOM" id="CLU_3360815_0_0_1"/>
<organism evidence="1 2">
    <name type="scientific">Paramecium tetraurelia</name>
    <dbReference type="NCBI Taxonomy" id="5888"/>
    <lineage>
        <taxon>Eukaryota</taxon>
        <taxon>Sar</taxon>
        <taxon>Alveolata</taxon>
        <taxon>Ciliophora</taxon>
        <taxon>Intramacronucleata</taxon>
        <taxon>Oligohymenophorea</taxon>
        <taxon>Peniculida</taxon>
        <taxon>Parameciidae</taxon>
        <taxon>Paramecium</taxon>
    </lineage>
</organism>
<name>A0EGU7_PARTE</name>
<dbReference type="InParanoid" id="A0EGU7"/>
<dbReference type="EMBL" id="CT868678">
    <property type="protein sequence ID" value="CAK94538.1"/>
    <property type="molecule type" value="Genomic_DNA"/>
</dbReference>
<evidence type="ECO:0000313" key="1">
    <source>
        <dbReference type="EMBL" id="CAK94538.1"/>
    </source>
</evidence>
<proteinExistence type="predicted"/>
<dbReference type="RefSeq" id="XP_001461911.1">
    <property type="nucleotide sequence ID" value="XM_001461874.1"/>
</dbReference>
<dbReference type="KEGG" id="ptm:GSPATT00026862001"/>
<dbReference type="Proteomes" id="UP000000600">
    <property type="component" value="Unassembled WGS sequence"/>
</dbReference>
<protein>
    <submittedName>
        <fullName evidence="1">Uncharacterized protein</fullName>
    </submittedName>
</protein>
<sequence>MNMIKNRYYKKLRYMKEDDLNEKEKVRGVRKQRKAN</sequence>
<dbReference type="AlphaFoldDB" id="A0EGU7"/>
<reference evidence="1 2" key="1">
    <citation type="journal article" date="2006" name="Nature">
        <title>Global trends of whole-genome duplications revealed by the ciliate Paramecium tetraurelia.</title>
        <authorList>
            <consortium name="Genoscope"/>
            <person name="Aury J.-M."/>
            <person name="Jaillon O."/>
            <person name="Duret L."/>
            <person name="Noel B."/>
            <person name="Jubin C."/>
            <person name="Porcel B.M."/>
            <person name="Segurens B."/>
            <person name="Daubin V."/>
            <person name="Anthouard V."/>
            <person name="Aiach N."/>
            <person name="Arnaiz O."/>
            <person name="Billaut A."/>
            <person name="Beisson J."/>
            <person name="Blanc I."/>
            <person name="Bouhouche K."/>
            <person name="Camara F."/>
            <person name="Duharcourt S."/>
            <person name="Guigo R."/>
            <person name="Gogendeau D."/>
            <person name="Katinka M."/>
            <person name="Keller A.-M."/>
            <person name="Kissmehl R."/>
            <person name="Klotz C."/>
            <person name="Koll F."/>
            <person name="Le Moue A."/>
            <person name="Lepere C."/>
            <person name="Malinsky S."/>
            <person name="Nowacki M."/>
            <person name="Nowak J.K."/>
            <person name="Plattner H."/>
            <person name="Poulain J."/>
            <person name="Ruiz F."/>
            <person name="Serrano V."/>
            <person name="Zagulski M."/>
            <person name="Dessen P."/>
            <person name="Betermier M."/>
            <person name="Weissenbach J."/>
            <person name="Scarpelli C."/>
            <person name="Schachter V."/>
            <person name="Sperling L."/>
            <person name="Meyer E."/>
            <person name="Cohen J."/>
            <person name="Wincker P."/>
        </authorList>
    </citation>
    <scope>NUCLEOTIDE SEQUENCE [LARGE SCALE GENOMIC DNA]</scope>
    <source>
        <strain evidence="1 2">Stock d4-2</strain>
    </source>
</reference>